<name>A0A2P2QI18_RHIMU</name>
<evidence type="ECO:0000256" key="1">
    <source>
        <dbReference type="SAM" id="Phobius"/>
    </source>
</evidence>
<feature type="transmembrane region" description="Helical" evidence="1">
    <location>
        <begin position="6"/>
        <end position="22"/>
    </location>
</feature>
<proteinExistence type="predicted"/>
<dbReference type="AlphaFoldDB" id="A0A2P2QI18"/>
<reference evidence="2" key="1">
    <citation type="submission" date="2018-02" db="EMBL/GenBank/DDBJ databases">
        <title>Rhizophora mucronata_Transcriptome.</title>
        <authorList>
            <person name="Meera S.P."/>
            <person name="Sreeshan A."/>
            <person name="Augustine A."/>
        </authorList>
    </citation>
    <scope>NUCLEOTIDE SEQUENCE</scope>
    <source>
        <tissue evidence="2">Leaf</tissue>
    </source>
</reference>
<keyword evidence="1" id="KW-0472">Membrane</keyword>
<protein>
    <submittedName>
        <fullName evidence="2">Uncharacterized protein</fullName>
    </submittedName>
</protein>
<organism evidence="2">
    <name type="scientific">Rhizophora mucronata</name>
    <name type="common">Asiatic mangrove</name>
    <dbReference type="NCBI Taxonomy" id="61149"/>
    <lineage>
        <taxon>Eukaryota</taxon>
        <taxon>Viridiplantae</taxon>
        <taxon>Streptophyta</taxon>
        <taxon>Embryophyta</taxon>
        <taxon>Tracheophyta</taxon>
        <taxon>Spermatophyta</taxon>
        <taxon>Magnoliopsida</taxon>
        <taxon>eudicotyledons</taxon>
        <taxon>Gunneridae</taxon>
        <taxon>Pentapetalae</taxon>
        <taxon>rosids</taxon>
        <taxon>fabids</taxon>
        <taxon>Malpighiales</taxon>
        <taxon>Rhizophoraceae</taxon>
        <taxon>Rhizophora</taxon>
    </lineage>
</organism>
<evidence type="ECO:0000313" key="2">
    <source>
        <dbReference type="EMBL" id="MBX66545.1"/>
    </source>
</evidence>
<dbReference type="EMBL" id="GGEC01086061">
    <property type="protein sequence ID" value="MBX66545.1"/>
    <property type="molecule type" value="Transcribed_RNA"/>
</dbReference>
<sequence length="23" mass="2856">MCVWIYLSFLVDFFSLWLAFKIN</sequence>
<accession>A0A2P2QI18</accession>
<keyword evidence="1" id="KW-1133">Transmembrane helix</keyword>
<keyword evidence="1" id="KW-0812">Transmembrane</keyword>